<dbReference type="Gene3D" id="1.10.287.950">
    <property type="entry name" value="Methyl-accepting chemotaxis protein"/>
    <property type="match status" value="1"/>
</dbReference>
<dbReference type="Proteomes" id="UP000671879">
    <property type="component" value="Chromosome"/>
</dbReference>
<proteinExistence type="predicted"/>
<dbReference type="PROSITE" id="PS50111">
    <property type="entry name" value="CHEMOTAXIS_TRANSDUC_2"/>
    <property type="match status" value="1"/>
</dbReference>
<evidence type="ECO:0000256" key="1">
    <source>
        <dbReference type="ARBA" id="ARBA00023224"/>
    </source>
</evidence>
<dbReference type="KEGG" id="aram:KAR29_00185"/>
<dbReference type="SUPFAM" id="SSF58104">
    <property type="entry name" value="Methyl-accepting chemotaxis protein (MCP) signaling domain"/>
    <property type="match status" value="1"/>
</dbReference>
<evidence type="ECO:0000259" key="3">
    <source>
        <dbReference type="PROSITE" id="PS50111"/>
    </source>
</evidence>
<dbReference type="EMBL" id="CP072943">
    <property type="protein sequence ID" value="QTX32409.1"/>
    <property type="molecule type" value="Genomic_DNA"/>
</dbReference>
<dbReference type="PANTHER" id="PTHR32089">
    <property type="entry name" value="METHYL-ACCEPTING CHEMOTAXIS PROTEIN MCPB"/>
    <property type="match status" value="1"/>
</dbReference>
<gene>
    <name evidence="4" type="ORF">KAR29_00185</name>
</gene>
<evidence type="ECO:0000256" key="2">
    <source>
        <dbReference type="PROSITE-ProRule" id="PRU00284"/>
    </source>
</evidence>
<keyword evidence="5" id="KW-1185">Reference proteome</keyword>
<keyword evidence="1 2" id="KW-0807">Transducer</keyword>
<dbReference type="InterPro" id="IPR004089">
    <property type="entry name" value="MCPsignal_dom"/>
</dbReference>
<evidence type="ECO:0000313" key="4">
    <source>
        <dbReference type="EMBL" id="QTX32409.1"/>
    </source>
</evidence>
<dbReference type="AlphaFoldDB" id="A0A9Q7EW08"/>
<organism evidence="4 5">
    <name type="scientific">Aminithiophilus ramosus</name>
    <dbReference type="NCBI Taxonomy" id="3029084"/>
    <lineage>
        <taxon>Bacteria</taxon>
        <taxon>Thermotogati</taxon>
        <taxon>Synergistota</taxon>
        <taxon>Synergistia</taxon>
        <taxon>Synergistales</taxon>
        <taxon>Aminithiophilaceae</taxon>
        <taxon>Aminithiophilus</taxon>
    </lineage>
</organism>
<dbReference type="Pfam" id="PF00015">
    <property type="entry name" value="MCPsignal"/>
    <property type="match status" value="1"/>
</dbReference>
<dbReference type="GO" id="GO:0016020">
    <property type="term" value="C:membrane"/>
    <property type="evidence" value="ECO:0007669"/>
    <property type="project" value="InterPro"/>
</dbReference>
<dbReference type="PANTHER" id="PTHR32089:SF112">
    <property type="entry name" value="LYSOZYME-LIKE PROTEIN-RELATED"/>
    <property type="match status" value="1"/>
</dbReference>
<reference evidence="5" key="1">
    <citation type="submission" date="2021-04" db="EMBL/GenBank/DDBJ databases">
        <title>A novel Synergistetes isolate from a pyrite-forming mixed culture.</title>
        <authorList>
            <person name="Bunk B."/>
            <person name="Sproer C."/>
            <person name="Spring S."/>
            <person name="Pester M."/>
        </authorList>
    </citation>
    <scope>NUCLEOTIDE SEQUENCE [LARGE SCALE GENOMIC DNA]</scope>
    <source>
        <strain evidence="5">J.5.4.2-T.3.5.2</strain>
    </source>
</reference>
<dbReference type="SUPFAM" id="SSF51735">
    <property type="entry name" value="NAD(P)-binding Rossmann-fold domains"/>
    <property type="match status" value="1"/>
</dbReference>
<name>A0A9Q7EW08_9BACT</name>
<dbReference type="RefSeq" id="WP_274373642.1">
    <property type="nucleotide sequence ID" value="NZ_CP072943.1"/>
</dbReference>
<evidence type="ECO:0000313" key="5">
    <source>
        <dbReference type="Proteomes" id="UP000671879"/>
    </source>
</evidence>
<dbReference type="GO" id="GO:0007165">
    <property type="term" value="P:signal transduction"/>
    <property type="evidence" value="ECO:0007669"/>
    <property type="project" value="UniProtKB-KW"/>
</dbReference>
<feature type="domain" description="Methyl-accepting transducer" evidence="3">
    <location>
        <begin position="145"/>
        <end position="284"/>
    </location>
</feature>
<dbReference type="SMART" id="SM00283">
    <property type="entry name" value="MA"/>
    <property type="match status" value="1"/>
</dbReference>
<sequence>MAFRIAFVGGGKGAATLLRHFIALGLEITGVMDRNSDAPAVLLAKQHRLFTTQDMDRLLQQPMDLLLEVTGVAEVTEKLRRWKPDNVGLLTSADCRFIYEIIAREEQCRQVIEGQIRSLGNLRKEIDGLVEPLTALADSLMKGNEQVRTTFTPLVAQMEELSAKAAKMDEIVHSIQGIARQTKMLGLNAAIEAARAGEAGRGFAVVAGEVKELAEDTDQSARTIGSVLSSFGQTLPAMAEPLQQIGRMGQERQVHTAKLQELIARLCKASENLDDTGKALETLF</sequence>
<accession>A0A9Q7EW08</accession>
<protein>
    <submittedName>
        <fullName evidence="4">Chemotaxis protein</fullName>
    </submittedName>
</protein>
<dbReference type="InterPro" id="IPR036291">
    <property type="entry name" value="NAD(P)-bd_dom_sf"/>
</dbReference>